<feature type="non-terminal residue" evidence="2">
    <location>
        <position position="1"/>
    </location>
</feature>
<feature type="compositionally biased region" description="Polar residues" evidence="1">
    <location>
        <begin position="181"/>
        <end position="190"/>
    </location>
</feature>
<organism evidence="2 3">
    <name type="scientific">Favolaschia claudopus</name>
    <dbReference type="NCBI Taxonomy" id="2862362"/>
    <lineage>
        <taxon>Eukaryota</taxon>
        <taxon>Fungi</taxon>
        <taxon>Dikarya</taxon>
        <taxon>Basidiomycota</taxon>
        <taxon>Agaricomycotina</taxon>
        <taxon>Agaricomycetes</taxon>
        <taxon>Agaricomycetidae</taxon>
        <taxon>Agaricales</taxon>
        <taxon>Marasmiineae</taxon>
        <taxon>Mycenaceae</taxon>
        <taxon>Favolaschia</taxon>
    </lineage>
</organism>
<comment type="caution">
    <text evidence="2">The sequence shown here is derived from an EMBL/GenBank/DDBJ whole genome shotgun (WGS) entry which is preliminary data.</text>
</comment>
<dbReference type="EMBL" id="JAWWNJ010000020">
    <property type="protein sequence ID" value="KAK7034934.1"/>
    <property type="molecule type" value="Genomic_DNA"/>
</dbReference>
<keyword evidence="3" id="KW-1185">Reference proteome</keyword>
<gene>
    <name evidence="2" type="ORF">R3P38DRAFT_2473609</name>
</gene>
<reference evidence="2 3" key="1">
    <citation type="journal article" date="2024" name="J Genomics">
        <title>Draft genome sequencing and assembly of Favolaschia claudopus CIRM-BRFM 2984 isolated from oak limbs.</title>
        <authorList>
            <person name="Navarro D."/>
            <person name="Drula E."/>
            <person name="Chaduli D."/>
            <person name="Cazenave R."/>
            <person name="Ahrendt S."/>
            <person name="Wang J."/>
            <person name="Lipzen A."/>
            <person name="Daum C."/>
            <person name="Barry K."/>
            <person name="Grigoriev I.V."/>
            <person name="Favel A."/>
            <person name="Rosso M.N."/>
            <person name="Martin F."/>
        </authorList>
    </citation>
    <scope>NUCLEOTIDE SEQUENCE [LARGE SCALE GENOMIC DNA]</scope>
    <source>
        <strain evidence="2 3">CIRM-BRFM 2984</strain>
    </source>
</reference>
<protein>
    <recommendedName>
        <fullName evidence="4">Vitellogenin</fullName>
    </recommendedName>
</protein>
<accession>A0AAW0C8H1</accession>
<name>A0AAW0C8H1_9AGAR</name>
<dbReference type="Proteomes" id="UP001362999">
    <property type="component" value="Unassembled WGS sequence"/>
</dbReference>
<feature type="region of interest" description="Disordered" evidence="1">
    <location>
        <begin position="181"/>
        <end position="201"/>
    </location>
</feature>
<evidence type="ECO:0008006" key="4">
    <source>
        <dbReference type="Google" id="ProtNLM"/>
    </source>
</evidence>
<proteinExistence type="predicted"/>
<evidence type="ECO:0000313" key="3">
    <source>
        <dbReference type="Proteomes" id="UP001362999"/>
    </source>
</evidence>
<dbReference type="AlphaFoldDB" id="A0AAW0C8H1"/>
<sequence>LYRTSISCANATRFAAELRVYAHPSEVYPAPDNTILYVVAKAVFPVGQVILLEALRTAPFPGNPTDNESEEHVPYMVVPTIIAVGQICSGPQTIPDKHSSRSFSINTGEYVRDRMQTCVIEGVFDGSNKRWESLTGVPAMHTFVQVVGVCREISTTGTLLVNVESITLNIDHNTNMSNVAFASPETTNSPNKKRKFSAFAS</sequence>
<evidence type="ECO:0000313" key="2">
    <source>
        <dbReference type="EMBL" id="KAK7034934.1"/>
    </source>
</evidence>
<feature type="compositionally biased region" description="Basic residues" evidence="1">
    <location>
        <begin position="191"/>
        <end position="201"/>
    </location>
</feature>
<evidence type="ECO:0000256" key="1">
    <source>
        <dbReference type="SAM" id="MobiDB-lite"/>
    </source>
</evidence>
<feature type="non-terminal residue" evidence="2">
    <location>
        <position position="201"/>
    </location>
</feature>